<dbReference type="Proteomes" id="UP000051324">
    <property type="component" value="Unassembled WGS sequence"/>
</dbReference>
<feature type="compositionally biased region" description="Low complexity" evidence="2">
    <location>
        <begin position="49"/>
        <end position="59"/>
    </location>
</feature>
<evidence type="ECO:0000313" key="5">
    <source>
        <dbReference type="Proteomes" id="UP000051324"/>
    </source>
</evidence>
<accession>A0A0R1TTD9</accession>
<comment type="caution">
    <text evidence="4">The sequence shown here is derived from an EMBL/GenBank/DDBJ whole genome shotgun (WGS) entry which is preliminary data.</text>
</comment>
<keyword evidence="5" id="KW-1185">Reference proteome</keyword>
<protein>
    <submittedName>
        <fullName evidence="4">Lipoprotein</fullName>
    </submittedName>
</protein>
<dbReference type="OrthoDB" id="2942526at2"/>
<keyword evidence="1" id="KW-0732">Signal</keyword>
<evidence type="ECO:0000256" key="2">
    <source>
        <dbReference type="SAM" id="MobiDB-lite"/>
    </source>
</evidence>
<dbReference type="Pfam" id="PF12978">
    <property type="entry name" value="DUF3862"/>
    <property type="match status" value="1"/>
</dbReference>
<sequence length="226" mass="24604">MAKKIKDDKGNVYIQKKPFYKRVWFWILAIIVVFVVGGALGGGSKNDSKSNNSTSTSSSSKDKVISKDTELRNKFDAIKVGDLMNSGNGGSTFDEVKASLGSPNSTSTTDLQGVSVKTDTWSKNGVTILIQFENDKVVSKDITGFKFKKRDEKLTLAEFNQIQNGVSYDEMVSKFGEPDSLNEMVISGETTLTAIWLTGIKGGLGANVTLQFTNGQLTSKMQSELE</sequence>
<dbReference type="AlphaFoldDB" id="A0A0R1TTD9"/>
<dbReference type="PATRIC" id="fig|1423724.4.peg.482"/>
<dbReference type="Gene3D" id="3.30.1450.10">
    <property type="match status" value="2"/>
</dbReference>
<keyword evidence="3" id="KW-0812">Transmembrane</keyword>
<proteinExistence type="predicted"/>
<evidence type="ECO:0000256" key="1">
    <source>
        <dbReference type="ARBA" id="ARBA00022729"/>
    </source>
</evidence>
<keyword evidence="4" id="KW-0449">Lipoprotein</keyword>
<feature type="region of interest" description="Disordered" evidence="2">
    <location>
        <begin position="44"/>
        <end position="65"/>
    </location>
</feature>
<dbReference type="InterPro" id="IPR037873">
    <property type="entry name" value="BamE-like"/>
</dbReference>
<evidence type="ECO:0000256" key="3">
    <source>
        <dbReference type="SAM" id="Phobius"/>
    </source>
</evidence>
<gene>
    <name evidence="4" type="ORF">FC32_GL000457</name>
</gene>
<name>A0A0R1TTD9_9LACO</name>
<dbReference type="eggNOG" id="ENOG5032RV1">
    <property type="taxonomic scope" value="Bacteria"/>
</dbReference>
<evidence type="ECO:0000313" key="4">
    <source>
        <dbReference type="EMBL" id="KRL84566.1"/>
    </source>
</evidence>
<dbReference type="STRING" id="1423724.FC32_GL000457"/>
<dbReference type="InterPro" id="IPR024418">
    <property type="entry name" value="DUF3862"/>
</dbReference>
<keyword evidence="3" id="KW-1133">Transmembrane helix</keyword>
<dbReference type="RefSeq" id="WP_025087815.1">
    <property type="nucleotide sequence ID" value="NZ_AZFT01000049.1"/>
</dbReference>
<organism evidence="4 5">
    <name type="scientific">Ligilactobacillus apodemi DSM 16634 = JCM 16172</name>
    <dbReference type="NCBI Taxonomy" id="1423724"/>
    <lineage>
        <taxon>Bacteria</taxon>
        <taxon>Bacillati</taxon>
        <taxon>Bacillota</taxon>
        <taxon>Bacilli</taxon>
        <taxon>Lactobacillales</taxon>
        <taxon>Lactobacillaceae</taxon>
        <taxon>Ligilactobacillus</taxon>
    </lineage>
</organism>
<feature type="transmembrane region" description="Helical" evidence="3">
    <location>
        <begin position="23"/>
        <end position="43"/>
    </location>
</feature>
<reference evidence="4 5" key="1">
    <citation type="journal article" date="2015" name="Genome Announc.">
        <title>Expanding the biotechnology potential of lactobacilli through comparative genomics of 213 strains and associated genera.</title>
        <authorList>
            <person name="Sun Z."/>
            <person name="Harris H.M."/>
            <person name="McCann A."/>
            <person name="Guo C."/>
            <person name="Argimon S."/>
            <person name="Zhang W."/>
            <person name="Yang X."/>
            <person name="Jeffery I.B."/>
            <person name="Cooney J.C."/>
            <person name="Kagawa T.F."/>
            <person name="Liu W."/>
            <person name="Song Y."/>
            <person name="Salvetti E."/>
            <person name="Wrobel A."/>
            <person name="Rasinkangas P."/>
            <person name="Parkhill J."/>
            <person name="Rea M.C."/>
            <person name="O'Sullivan O."/>
            <person name="Ritari J."/>
            <person name="Douillard F.P."/>
            <person name="Paul Ross R."/>
            <person name="Yang R."/>
            <person name="Briner A.E."/>
            <person name="Felis G.E."/>
            <person name="de Vos W.M."/>
            <person name="Barrangou R."/>
            <person name="Klaenhammer T.R."/>
            <person name="Caufield P.W."/>
            <person name="Cui Y."/>
            <person name="Zhang H."/>
            <person name="O'Toole P.W."/>
        </authorList>
    </citation>
    <scope>NUCLEOTIDE SEQUENCE [LARGE SCALE GENOMIC DNA]</scope>
    <source>
        <strain evidence="4 5">DSM 16634</strain>
    </source>
</reference>
<keyword evidence="3" id="KW-0472">Membrane</keyword>
<dbReference type="EMBL" id="AZFT01000049">
    <property type="protein sequence ID" value="KRL84566.1"/>
    <property type="molecule type" value="Genomic_DNA"/>
</dbReference>